<protein>
    <submittedName>
        <fullName evidence="3">Uncharacterized protein</fullName>
    </submittedName>
</protein>
<evidence type="ECO:0000313" key="3">
    <source>
        <dbReference type="EMBL" id="BAL94077.1"/>
    </source>
</evidence>
<feature type="transmembrane region" description="Helical" evidence="2">
    <location>
        <begin position="49"/>
        <end position="73"/>
    </location>
</feature>
<dbReference type="HOGENOM" id="CLU_2668788_0_0_4"/>
<gene>
    <name evidence="3" type="ordered locus">RGE_07340</name>
</gene>
<sequence>MTVFDNGADRPSEFGDPSTRPSLWDEPSRLPESEQEPRRRSRAKRRAGGSLWPVMLVVVGLGVAGVALLAKFFNR</sequence>
<reference evidence="3 4" key="1">
    <citation type="journal article" date="2012" name="J. Bacteriol.">
        <title>Complete genome sequence of phototrophic betaproteobacterium Rubrivivax gelatinosus IL144.</title>
        <authorList>
            <person name="Nagashima S."/>
            <person name="Kamimura A."/>
            <person name="Shimizu T."/>
            <person name="Nakamura-isaki S."/>
            <person name="Aono E."/>
            <person name="Sakamoto K."/>
            <person name="Ichikawa N."/>
            <person name="Nakazawa H."/>
            <person name="Sekine M."/>
            <person name="Yamazaki S."/>
            <person name="Fujita N."/>
            <person name="Shimada K."/>
            <person name="Hanada S."/>
            <person name="Nagashima K.V.P."/>
        </authorList>
    </citation>
    <scope>NUCLEOTIDE SEQUENCE [LARGE SCALE GENOMIC DNA]</scope>
    <source>
        <strain evidence="4">NBRC 100245 / IL144</strain>
    </source>
</reference>
<feature type="compositionally biased region" description="Basic and acidic residues" evidence="1">
    <location>
        <begin position="26"/>
        <end position="38"/>
    </location>
</feature>
<accession>I0HM40</accession>
<keyword evidence="4" id="KW-1185">Reference proteome</keyword>
<dbReference type="STRING" id="983917.RGE_07340"/>
<dbReference type="PATRIC" id="fig|983917.3.peg.713"/>
<proteinExistence type="predicted"/>
<keyword evidence="2" id="KW-0472">Membrane</keyword>
<name>I0HM40_RUBGI</name>
<dbReference type="RefSeq" id="WP_014426953.1">
    <property type="nucleotide sequence ID" value="NC_017075.1"/>
</dbReference>
<dbReference type="EMBL" id="AP012320">
    <property type="protein sequence ID" value="BAL94077.1"/>
    <property type="molecule type" value="Genomic_DNA"/>
</dbReference>
<evidence type="ECO:0000256" key="1">
    <source>
        <dbReference type="SAM" id="MobiDB-lite"/>
    </source>
</evidence>
<dbReference type="AlphaFoldDB" id="I0HM40"/>
<dbReference type="KEGG" id="rge:RGE_07340"/>
<evidence type="ECO:0000313" key="4">
    <source>
        <dbReference type="Proteomes" id="UP000007883"/>
    </source>
</evidence>
<dbReference type="Proteomes" id="UP000007883">
    <property type="component" value="Chromosome"/>
</dbReference>
<organism evidence="3 4">
    <name type="scientific">Rubrivivax gelatinosus (strain NBRC 100245 / IL144)</name>
    <dbReference type="NCBI Taxonomy" id="983917"/>
    <lineage>
        <taxon>Bacteria</taxon>
        <taxon>Pseudomonadati</taxon>
        <taxon>Pseudomonadota</taxon>
        <taxon>Betaproteobacteria</taxon>
        <taxon>Burkholderiales</taxon>
        <taxon>Sphaerotilaceae</taxon>
        <taxon>Rubrivivax</taxon>
    </lineage>
</organism>
<keyword evidence="2" id="KW-0812">Transmembrane</keyword>
<keyword evidence="2" id="KW-1133">Transmembrane helix</keyword>
<feature type="region of interest" description="Disordered" evidence="1">
    <location>
        <begin position="1"/>
        <end position="47"/>
    </location>
</feature>
<evidence type="ECO:0000256" key="2">
    <source>
        <dbReference type="SAM" id="Phobius"/>
    </source>
</evidence>